<keyword evidence="2" id="KW-1185">Reference proteome</keyword>
<name>A0ABQ7LDB9_BRACM</name>
<accession>A0ABQ7LDB9</accession>
<dbReference type="Proteomes" id="UP000823674">
    <property type="component" value="Chromosome A09"/>
</dbReference>
<organism evidence="1 2">
    <name type="scientific">Brassica rapa subsp. trilocularis</name>
    <dbReference type="NCBI Taxonomy" id="1813537"/>
    <lineage>
        <taxon>Eukaryota</taxon>
        <taxon>Viridiplantae</taxon>
        <taxon>Streptophyta</taxon>
        <taxon>Embryophyta</taxon>
        <taxon>Tracheophyta</taxon>
        <taxon>Spermatophyta</taxon>
        <taxon>Magnoliopsida</taxon>
        <taxon>eudicotyledons</taxon>
        <taxon>Gunneridae</taxon>
        <taxon>Pentapetalae</taxon>
        <taxon>rosids</taxon>
        <taxon>malvids</taxon>
        <taxon>Brassicales</taxon>
        <taxon>Brassicaceae</taxon>
        <taxon>Brassiceae</taxon>
        <taxon>Brassica</taxon>
    </lineage>
</organism>
<sequence length="105" mass="12260">MQVFADLEDFWDDLPVSRLKYNAIKDFQDYLPGSLLTESSHIFFVFKPFEHFLICGFFRSRVYFGIFMGSLLGSLLKYNALEEFSEDILKLHRTSISAKNTSSDR</sequence>
<protein>
    <submittedName>
        <fullName evidence="1">Uncharacterized protein</fullName>
    </submittedName>
</protein>
<comment type="caution">
    <text evidence="1">The sequence shown here is derived from an EMBL/GenBank/DDBJ whole genome shotgun (WGS) entry which is preliminary data.</text>
</comment>
<reference evidence="1 2" key="1">
    <citation type="submission" date="2021-03" db="EMBL/GenBank/DDBJ databases">
        <authorList>
            <person name="King G.J."/>
            <person name="Bancroft I."/>
            <person name="Baten A."/>
            <person name="Bloomfield J."/>
            <person name="Borpatragohain P."/>
            <person name="He Z."/>
            <person name="Irish N."/>
            <person name="Irwin J."/>
            <person name="Liu K."/>
            <person name="Mauleon R.P."/>
            <person name="Moore J."/>
            <person name="Morris R."/>
            <person name="Ostergaard L."/>
            <person name="Wang B."/>
            <person name="Wells R."/>
        </authorList>
    </citation>
    <scope>NUCLEOTIDE SEQUENCE [LARGE SCALE GENOMIC DNA]</scope>
    <source>
        <strain evidence="1">R-o-18</strain>
        <tissue evidence="1">Leaf</tissue>
    </source>
</reference>
<gene>
    <name evidence="1" type="primary">A09g504980.1_BraROA</name>
    <name evidence="1" type="ORF">IGI04_035034</name>
</gene>
<proteinExistence type="predicted"/>
<evidence type="ECO:0000313" key="2">
    <source>
        <dbReference type="Proteomes" id="UP000823674"/>
    </source>
</evidence>
<evidence type="ECO:0000313" key="1">
    <source>
        <dbReference type="EMBL" id="KAG5383564.1"/>
    </source>
</evidence>
<dbReference type="EMBL" id="JADBGQ010000008">
    <property type="protein sequence ID" value="KAG5383564.1"/>
    <property type="molecule type" value="Genomic_DNA"/>
</dbReference>